<dbReference type="GO" id="GO:0005886">
    <property type="term" value="C:plasma membrane"/>
    <property type="evidence" value="ECO:0007669"/>
    <property type="project" value="UniProtKB-SubCell"/>
</dbReference>
<dbReference type="Gene3D" id="3.40.50.300">
    <property type="entry name" value="P-loop containing nucleotide triphosphate hydrolases"/>
    <property type="match status" value="2"/>
</dbReference>
<dbReference type="InterPro" id="IPR050107">
    <property type="entry name" value="ABC_carbohydrate_import_ATPase"/>
</dbReference>
<dbReference type="InterPro" id="IPR017871">
    <property type="entry name" value="ABC_transporter-like_CS"/>
</dbReference>
<feature type="domain" description="ABC transporter" evidence="9">
    <location>
        <begin position="259"/>
        <end position="500"/>
    </location>
</feature>
<comment type="caution">
    <text evidence="10">The sequence shown here is derived from an EMBL/GenBank/DDBJ whole genome shotgun (WGS) entry which is preliminary data.</text>
</comment>
<accession>A0A9D2G3H2</accession>
<gene>
    <name evidence="10" type="ORF">H9964_02370</name>
</gene>
<evidence type="ECO:0000259" key="9">
    <source>
        <dbReference type="PROSITE" id="PS50893"/>
    </source>
</evidence>
<dbReference type="AlphaFoldDB" id="A0A9D2G3H2"/>
<dbReference type="GO" id="GO:0016887">
    <property type="term" value="F:ATP hydrolysis activity"/>
    <property type="evidence" value="ECO:0007669"/>
    <property type="project" value="InterPro"/>
</dbReference>
<evidence type="ECO:0000256" key="6">
    <source>
        <dbReference type="ARBA" id="ARBA00022840"/>
    </source>
</evidence>
<evidence type="ECO:0000256" key="7">
    <source>
        <dbReference type="ARBA" id="ARBA00022967"/>
    </source>
</evidence>
<dbReference type="SMART" id="SM00382">
    <property type="entry name" value="AAA"/>
    <property type="match status" value="1"/>
</dbReference>
<comment type="subcellular location">
    <subcellularLocation>
        <location evidence="1">Cell membrane</location>
        <topology evidence="1">Peripheral membrane protein</topology>
    </subcellularLocation>
</comment>
<evidence type="ECO:0000256" key="3">
    <source>
        <dbReference type="ARBA" id="ARBA00022475"/>
    </source>
</evidence>
<dbReference type="PROSITE" id="PS50893">
    <property type="entry name" value="ABC_TRANSPORTER_2"/>
    <property type="match status" value="2"/>
</dbReference>
<evidence type="ECO:0000256" key="1">
    <source>
        <dbReference type="ARBA" id="ARBA00004202"/>
    </source>
</evidence>
<keyword evidence="5" id="KW-0547">Nucleotide-binding</keyword>
<reference evidence="10" key="2">
    <citation type="submission" date="2021-04" db="EMBL/GenBank/DDBJ databases">
        <authorList>
            <person name="Gilroy R."/>
        </authorList>
    </citation>
    <scope>NUCLEOTIDE SEQUENCE</scope>
    <source>
        <strain evidence="10">ChiW7-2402</strain>
    </source>
</reference>
<dbReference type="EMBL" id="DXBB01000043">
    <property type="protein sequence ID" value="HIZ72409.1"/>
    <property type="molecule type" value="Genomic_DNA"/>
</dbReference>
<dbReference type="Pfam" id="PF00005">
    <property type="entry name" value="ABC_tran"/>
    <property type="match status" value="2"/>
</dbReference>
<sequence length="508" mass="55333">MQPLLEMKDITKIYPNGVAANEGACFSLAEGEIHAVAGENGAGKSTLMKMLSGAEKPTSGEIFFRGERVNFRSAKDAQALGIGMVWQHFMLVNEFPVYRNIFLGCEDCGKLGFLREKKMRAAAEELAGKYDMAVDIRAKCGDLPVGQAQKVEILKVLARGAKVLILDEPTAVLTPQETEELFRQLLLLKEDGCSIVIITHKLREIKRLCDRVTVMRAGRTLGTYEVSEVTEEDISRLMVGSSVKTEPDKLPFSPGEEVAAVSDLHIAGRGGKEAVSGVSFAVHRGEILGLAGVEGNGQKEAAEVLCGLVRKYRGRVTVEGQELAGRSVRRIRALGVAHIPEDRLRTGCDPDGSIFDNLIALCCDSESRLGFLREKRLKVRVKEVIGRYSVKGTPGQKMRSLSGGNMQKVIVARELEASPVLLVADQPTRGVDIGSIAFIHQKLTELRDRGGAVLLVSADMSEMFALSDRILVFHGGEIVAEITDVQGTSEEQLGRYMLGIDRMEVTHG</sequence>
<dbReference type="FunFam" id="3.40.50.300:FF:000127">
    <property type="entry name" value="Ribose import ATP-binding protein RbsA"/>
    <property type="match status" value="1"/>
</dbReference>
<evidence type="ECO:0000256" key="2">
    <source>
        <dbReference type="ARBA" id="ARBA00022448"/>
    </source>
</evidence>
<dbReference type="CDD" id="cd03215">
    <property type="entry name" value="ABC_Carb_Monos_II"/>
    <property type="match status" value="1"/>
</dbReference>
<keyword evidence="7" id="KW-1278">Translocase</keyword>
<dbReference type="InterPro" id="IPR003439">
    <property type="entry name" value="ABC_transporter-like_ATP-bd"/>
</dbReference>
<organism evidence="10 11">
    <name type="scientific">Candidatus Gallimonas intestinavium</name>
    <dbReference type="NCBI Taxonomy" id="2838603"/>
    <lineage>
        <taxon>Bacteria</taxon>
        <taxon>Bacillati</taxon>
        <taxon>Bacillota</taxon>
        <taxon>Clostridia</taxon>
        <taxon>Candidatus Gallimonas</taxon>
    </lineage>
</organism>
<dbReference type="InterPro" id="IPR027417">
    <property type="entry name" value="P-loop_NTPase"/>
</dbReference>
<keyword evidence="3" id="KW-1003">Cell membrane</keyword>
<evidence type="ECO:0000313" key="11">
    <source>
        <dbReference type="Proteomes" id="UP000824102"/>
    </source>
</evidence>
<dbReference type="Proteomes" id="UP000824102">
    <property type="component" value="Unassembled WGS sequence"/>
</dbReference>
<name>A0A9D2G3H2_9FIRM</name>
<keyword evidence="4" id="KW-0677">Repeat</keyword>
<keyword evidence="6 10" id="KW-0067">ATP-binding</keyword>
<evidence type="ECO:0000256" key="5">
    <source>
        <dbReference type="ARBA" id="ARBA00022741"/>
    </source>
</evidence>
<dbReference type="GO" id="GO:0005524">
    <property type="term" value="F:ATP binding"/>
    <property type="evidence" value="ECO:0007669"/>
    <property type="project" value="UniProtKB-KW"/>
</dbReference>
<dbReference type="PANTHER" id="PTHR43790:SF4">
    <property type="entry name" value="GUANOSINE IMPORT ATP-BINDING PROTEIN NUPO"/>
    <property type="match status" value="1"/>
</dbReference>
<protein>
    <submittedName>
        <fullName evidence="10">ABC transporter ATP-binding protein</fullName>
    </submittedName>
</protein>
<dbReference type="PROSITE" id="PS00211">
    <property type="entry name" value="ABC_TRANSPORTER_1"/>
    <property type="match status" value="1"/>
</dbReference>
<dbReference type="InterPro" id="IPR003593">
    <property type="entry name" value="AAA+_ATPase"/>
</dbReference>
<evidence type="ECO:0000313" key="10">
    <source>
        <dbReference type="EMBL" id="HIZ72409.1"/>
    </source>
</evidence>
<feature type="domain" description="ABC transporter" evidence="9">
    <location>
        <begin position="5"/>
        <end position="242"/>
    </location>
</feature>
<evidence type="ECO:0000256" key="8">
    <source>
        <dbReference type="ARBA" id="ARBA00023136"/>
    </source>
</evidence>
<reference evidence="10" key="1">
    <citation type="journal article" date="2021" name="PeerJ">
        <title>Extensive microbial diversity within the chicken gut microbiome revealed by metagenomics and culture.</title>
        <authorList>
            <person name="Gilroy R."/>
            <person name="Ravi A."/>
            <person name="Getino M."/>
            <person name="Pursley I."/>
            <person name="Horton D.L."/>
            <person name="Alikhan N.F."/>
            <person name="Baker D."/>
            <person name="Gharbi K."/>
            <person name="Hall N."/>
            <person name="Watson M."/>
            <person name="Adriaenssens E.M."/>
            <person name="Foster-Nyarko E."/>
            <person name="Jarju S."/>
            <person name="Secka A."/>
            <person name="Antonio M."/>
            <person name="Oren A."/>
            <person name="Chaudhuri R.R."/>
            <person name="La Ragione R."/>
            <person name="Hildebrand F."/>
            <person name="Pallen M.J."/>
        </authorList>
    </citation>
    <scope>NUCLEOTIDE SEQUENCE</scope>
    <source>
        <strain evidence="10">ChiW7-2402</strain>
    </source>
</reference>
<dbReference type="CDD" id="cd03216">
    <property type="entry name" value="ABC_Carb_Monos_I"/>
    <property type="match status" value="1"/>
</dbReference>
<keyword evidence="2" id="KW-0813">Transport</keyword>
<keyword evidence="8" id="KW-0472">Membrane</keyword>
<evidence type="ECO:0000256" key="4">
    <source>
        <dbReference type="ARBA" id="ARBA00022737"/>
    </source>
</evidence>
<dbReference type="PANTHER" id="PTHR43790">
    <property type="entry name" value="CARBOHYDRATE TRANSPORT ATP-BINDING PROTEIN MG119-RELATED"/>
    <property type="match status" value="1"/>
</dbReference>
<dbReference type="SUPFAM" id="SSF52540">
    <property type="entry name" value="P-loop containing nucleoside triphosphate hydrolases"/>
    <property type="match status" value="2"/>
</dbReference>
<proteinExistence type="predicted"/>